<accession>A0A834XHE8</accession>
<dbReference type="Proteomes" id="UP000634136">
    <property type="component" value="Unassembled WGS sequence"/>
</dbReference>
<sequence>MEKKGNYKLRAFGLALGVLEVSVVRALVIKCVDLIK</sequence>
<proteinExistence type="predicted"/>
<gene>
    <name evidence="1" type="ORF">G2W53_001304</name>
</gene>
<reference evidence="1" key="1">
    <citation type="submission" date="2020-09" db="EMBL/GenBank/DDBJ databases">
        <title>Genome-Enabled Discovery of Anthraquinone Biosynthesis in Senna tora.</title>
        <authorList>
            <person name="Kang S.-H."/>
            <person name="Pandey R.P."/>
            <person name="Lee C.-M."/>
            <person name="Sim J.-S."/>
            <person name="Jeong J.-T."/>
            <person name="Choi B.-S."/>
            <person name="Jung M."/>
            <person name="Ginzburg D."/>
            <person name="Zhao K."/>
            <person name="Won S.Y."/>
            <person name="Oh T.-J."/>
            <person name="Yu Y."/>
            <person name="Kim N.-H."/>
            <person name="Lee O.R."/>
            <person name="Lee T.-H."/>
            <person name="Bashyal P."/>
            <person name="Kim T.-S."/>
            <person name="Lee W.-H."/>
            <person name="Kawkins C."/>
            <person name="Kim C.-K."/>
            <person name="Kim J.S."/>
            <person name="Ahn B.O."/>
            <person name="Rhee S.Y."/>
            <person name="Sohng J.K."/>
        </authorList>
    </citation>
    <scope>NUCLEOTIDE SEQUENCE</scope>
    <source>
        <tissue evidence="1">Leaf</tissue>
    </source>
</reference>
<comment type="caution">
    <text evidence="1">The sequence shown here is derived from an EMBL/GenBank/DDBJ whole genome shotgun (WGS) entry which is preliminary data.</text>
</comment>
<evidence type="ECO:0000313" key="1">
    <source>
        <dbReference type="EMBL" id="KAF7844399.1"/>
    </source>
</evidence>
<keyword evidence="2" id="KW-1185">Reference proteome</keyword>
<protein>
    <submittedName>
        <fullName evidence="1">Uncharacterized protein</fullName>
    </submittedName>
</protein>
<organism evidence="1 2">
    <name type="scientific">Senna tora</name>
    <dbReference type="NCBI Taxonomy" id="362788"/>
    <lineage>
        <taxon>Eukaryota</taxon>
        <taxon>Viridiplantae</taxon>
        <taxon>Streptophyta</taxon>
        <taxon>Embryophyta</taxon>
        <taxon>Tracheophyta</taxon>
        <taxon>Spermatophyta</taxon>
        <taxon>Magnoliopsida</taxon>
        <taxon>eudicotyledons</taxon>
        <taxon>Gunneridae</taxon>
        <taxon>Pentapetalae</taxon>
        <taxon>rosids</taxon>
        <taxon>fabids</taxon>
        <taxon>Fabales</taxon>
        <taxon>Fabaceae</taxon>
        <taxon>Caesalpinioideae</taxon>
        <taxon>Cassia clade</taxon>
        <taxon>Senna</taxon>
    </lineage>
</organism>
<evidence type="ECO:0000313" key="2">
    <source>
        <dbReference type="Proteomes" id="UP000634136"/>
    </source>
</evidence>
<dbReference type="EMBL" id="JAAIUW010000001">
    <property type="protein sequence ID" value="KAF7844399.1"/>
    <property type="molecule type" value="Genomic_DNA"/>
</dbReference>
<name>A0A834XHE8_9FABA</name>
<dbReference type="AlphaFoldDB" id="A0A834XHE8"/>